<dbReference type="PANTHER" id="PTHR34835">
    <property type="entry name" value="OS07G0283600 PROTEIN-RELATED"/>
    <property type="match status" value="1"/>
</dbReference>
<feature type="transmembrane region" description="Helical" evidence="2">
    <location>
        <begin position="194"/>
        <end position="212"/>
    </location>
</feature>
<dbReference type="OrthoDB" id="5562739at2759"/>
<sequence>MRSKKYARAKSEKENPKHVQKPLEIDTKYKKIFQIRMSPAELVAMMEKDLCKWLVDNFDPYSMTLYITNEKKIEITPMNVHLTLALPIGGRKLEEFYGEKPKDPEHNEHGGKNNLEDGTPKLSKMPQYILNQANTGESLKRNFVLCMVSHFFTGSKNVHCALYFAKNVANVEDIVAIDTHTIDTLCGFAKKRALESRILFLMVSFLIFISIIY</sequence>
<reference evidence="3" key="1">
    <citation type="submission" date="2022-04" db="EMBL/GenBank/DDBJ databases">
        <title>Carnegiea gigantea Genome sequencing and assembly v2.</title>
        <authorList>
            <person name="Copetti D."/>
            <person name="Sanderson M.J."/>
            <person name="Burquez A."/>
            <person name="Wojciechowski M.F."/>
        </authorList>
    </citation>
    <scope>NUCLEOTIDE SEQUENCE</scope>
    <source>
        <strain evidence="3">SGP5-SGP5p</strain>
        <tissue evidence="3">Aerial part</tissue>
    </source>
</reference>
<feature type="compositionally biased region" description="Basic and acidic residues" evidence="1">
    <location>
        <begin position="98"/>
        <end position="119"/>
    </location>
</feature>
<feature type="compositionally biased region" description="Basic and acidic residues" evidence="1">
    <location>
        <begin position="9"/>
        <end position="21"/>
    </location>
</feature>
<dbReference type="Proteomes" id="UP001153076">
    <property type="component" value="Unassembled WGS sequence"/>
</dbReference>
<dbReference type="EMBL" id="JAKOGI010001076">
    <property type="protein sequence ID" value="KAJ8427896.1"/>
    <property type="molecule type" value="Genomic_DNA"/>
</dbReference>
<keyword evidence="2" id="KW-0812">Transmembrane</keyword>
<keyword evidence="2" id="KW-0472">Membrane</keyword>
<keyword evidence="4" id="KW-1185">Reference proteome</keyword>
<accession>A0A9Q1JND8</accession>
<protein>
    <submittedName>
        <fullName evidence="3">Uncharacterized protein</fullName>
    </submittedName>
</protein>
<evidence type="ECO:0000256" key="2">
    <source>
        <dbReference type="SAM" id="Phobius"/>
    </source>
</evidence>
<name>A0A9Q1JND8_9CARY</name>
<evidence type="ECO:0000313" key="3">
    <source>
        <dbReference type="EMBL" id="KAJ8427896.1"/>
    </source>
</evidence>
<keyword evidence="2" id="KW-1133">Transmembrane helix</keyword>
<proteinExistence type="predicted"/>
<dbReference type="PANTHER" id="PTHR34835:SF90">
    <property type="entry name" value="AMINOTRANSFERASE-LIKE PLANT MOBILE DOMAIN-CONTAINING PROTEIN"/>
    <property type="match status" value="1"/>
</dbReference>
<feature type="region of interest" description="Disordered" evidence="1">
    <location>
        <begin position="98"/>
        <end position="120"/>
    </location>
</feature>
<feature type="region of interest" description="Disordered" evidence="1">
    <location>
        <begin position="1"/>
        <end position="21"/>
    </location>
</feature>
<evidence type="ECO:0000256" key="1">
    <source>
        <dbReference type="SAM" id="MobiDB-lite"/>
    </source>
</evidence>
<gene>
    <name evidence="3" type="ORF">Cgig2_008514</name>
</gene>
<dbReference type="AlphaFoldDB" id="A0A9Q1JND8"/>
<evidence type="ECO:0000313" key="4">
    <source>
        <dbReference type="Proteomes" id="UP001153076"/>
    </source>
</evidence>
<comment type="caution">
    <text evidence="3">The sequence shown here is derived from an EMBL/GenBank/DDBJ whole genome shotgun (WGS) entry which is preliminary data.</text>
</comment>
<organism evidence="3 4">
    <name type="scientific">Carnegiea gigantea</name>
    <dbReference type="NCBI Taxonomy" id="171969"/>
    <lineage>
        <taxon>Eukaryota</taxon>
        <taxon>Viridiplantae</taxon>
        <taxon>Streptophyta</taxon>
        <taxon>Embryophyta</taxon>
        <taxon>Tracheophyta</taxon>
        <taxon>Spermatophyta</taxon>
        <taxon>Magnoliopsida</taxon>
        <taxon>eudicotyledons</taxon>
        <taxon>Gunneridae</taxon>
        <taxon>Pentapetalae</taxon>
        <taxon>Caryophyllales</taxon>
        <taxon>Cactineae</taxon>
        <taxon>Cactaceae</taxon>
        <taxon>Cactoideae</taxon>
        <taxon>Echinocereeae</taxon>
        <taxon>Carnegiea</taxon>
    </lineage>
</organism>